<reference evidence="2 3" key="1">
    <citation type="submission" date="2013-07" db="EMBL/GenBank/DDBJ databases">
        <authorList>
            <consortium name="DOE Joint Genome Institute"/>
            <person name="Reeve W."/>
            <person name="Huntemann M."/>
            <person name="Han J."/>
            <person name="Chen A."/>
            <person name="Kyrpides N."/>
            <person name="Mavromatis K."/>
            <person name="Markowitz V."/>
            <person name="Palaniappan K."/>
            <person name="Ivanova N."/>
            <person name="Schaumberg A."/>
            <person name="Pati A."/>
            <person name="Liolios K."/>
            <person name="Nordberg H.P."/>
            <person name="Cantor M.N."/>
            <person name="Hua S.X."/>
            <person name="Woyke T."/>
        </authorList>
    </citation>
    <scope>NUCLEOTIDE SEQUENCE [LARGE SCALE GENOMIC DNA]</scope>
    <source>
        <strain evidence="2 3">DSM 43889</strain>
    </source>
</reference>
<feature type="domain" description="VOC" evidence="1">
    <location>
        <begin position="4"/>
        <end position="126"/>
    </location>
</feature>
<dbReference type="PANTHER" id="PTHR36503">
    <property type="entry name" value="BLR2520 PROTEIN"/>
    <property type="match status" value="1"/>
</dbReference>
<reference evidence="2 3" key="2">
    <citation type="submission" date="2022-06" db="EMBL/GenBank/DDBJ databases">
        <title>Genomic Encyclopedia of Type Strains, Phase I: the one thousand microbial genomes (KMG-I) project.</title>
        <authorList>
            <person name="Kyrpides N."/>
        </authorList>
    </citation>
    <scope>NUCLEOTIDE SEQUENCE [LARGE SCALE GENOMIC DNA]</scope>
    <source>
        <strain evidence="2 3">DSM 43889</strain>
    </source>
</reference>
<dbReference type="PANTHER" id="PTHR36503:SF1">
    <property type="entry name" value="BLR2520 PROTEIN"/>
    <property type="match status" value="1"/>
</dbReference>
<dbReference type="InterPro" id="IPR004360">
    <property type="entry name" value="Glyas_Fos-R_dOase_dom"/>
</dbReference>
<gene>
    <name evidence="2" type="ORF">G443_003120</name>
</gene>
<evidence type="ECO:0000259" key="1">
    <source>
        <dbReference type="PROSITE" id="PS51819"/>
    </source>
</evidence>
<dbReference type="Gene3D" id="3.10.180.10">
    <property type="entry name" value="2,3-Dihydroxybiphenyl 1,2-Dioxygenase, domain 1"/>
    <property type="match status" value="2"/>
</dbReference>
<keyword evidence="3" id="KW-1185">Reference proteome</keyword>
<dbReference type="RefSeq" id="WP_051313522.1">
    <property type="nucleotide sequence ID" value="NZ_AUBJ02000001.1"/>
</dbReference>
<feature type="domain" description="VOC" evidence="1">
    <location>
        <begin position="139"/>
        <end position="265"/>
    </location>
</feature>
<proteinExistence type="predicted"/>
<dbReference type="GO" id="GO:0016829">
    <property type="term" value="F:lyase activity"/>
    <property type="evidence" value="ECO:0007669"/>
    <property type="project" value="UniProtKB-KW"/>
</dbReference>
<dbReference type="SUPFAM" id="SSF54593">
    <property type="entry name" value="Glyoxalase/Bleomycin resistance protein/Dihydroxybiphenyl dioxygenase"/>
    <property type="match status" value="2"/>
</dbReference>
<keyword evidence="2" id="KW-0456">Lyase</keyword>
<protein>
    <submittedName>
        <fullName evidence="2">Lactoylglutathione lyase</fullName>
    </submittedName>
</protein>
<name>A0ABT1JK17_ACTCY</name>
<dbReference type="Proteomes" id="UP000791080">
    <property type="component" value="Unassembled WGS sequence"/>
</dbReference>
<evidence type="ECO:0000313" key="2">
    <source>
        <dbReference type="EMBL" id="MCP2332850.1"/>
    </source>
</evidence>
<dbReference type="InterPro" id="IPR029068">
    <property type="entry name" value="Glyas_Bleomycin-R_OHBP_Dase"/>
</dbReference>
<organism evidence="2 3">
    <name type="scientific">Actinoalloteichus caeruleus DSM 43889</name>
    <dbReference type="NCBI Taxonomy" id="1120930"/>
    <lineage>
        <taxon>Bacteria</taxon>
        <taxon>Bacillati</taxon>
        <taxon>Actinomycetota</taxon>
        <taxon>Actinomycetes</taxon>
        <taxon>Pseudonocardiales</taxon>
        <taxon>Pseudonocardiaceae</taxon>
        <taxon>Actinoalloteichus</taxon>
        <taxon>Actinoalloteichus cyanogriseus</taxon>
    </lineage>
</organism>
<dbReference type="Pfam" id="PF00903">
    <property type="entry name" value="Glyoxalase"/>
    <property type="match status" value="2"/>
</dbReference>
<accession>A0ABT1JK17</accession>
<dbReference type="InterPro" id="IPR037523">
    <property type="entry name" value="VOC_core"/>
</dbReference>
<evidence type="ECO:0000313" key="3">
    <source>
        <dbReference type="Proteomes" id="UP000791080"/>
    </source>
</evidence>
<comment type="caution">
    <text evidence="2">The sequence shown here is derived from an EMBL/GenBank/DDBJ whole genome shotgun (WGS) entry which is preliminary data.</text>
</comment>
<dbReference type="EMBL" id="AUBJ02000001">
    <property type="protein sequence ID" value="MCP2332850.1"/>
    <property type="molecule type" value="Genomic_DNA"/>
</dbReference>
<dbReference type="PROSITE" id="PS51819">
    <property type="entry name" value="VOC"/>
    <property type="match status" value="2"/>
</dbReference>
<sequence length="266" mass="27560">MRLTLDRITLGVPRVAEATDFYASAYPLATTGGEPSTSLHLAGSGRIDLRGVEELAAEVDANPASSGFRGLVLSAIVNQPSEVEALLDNATSRGATVVRPPRKRLFGEFAAAYRAPDGAVWKLAAVNKRNTAPAVAPASLVETAVYLGVGSPKASATFYAALGMRVDRDYGDKFVDFTVTAGAFRLGLLPRGALAGDVGVDGRGDGFSATVLTHTAASRVELDALLGVARTAGARIVTPATQVDGDGHVAHVADPDGHHWRFTAPA</sequence>